<dbReference type="SMART" id="SM00075">
    <property type="entry name" value="HYDRO"/>
    <property type="match status" value="1"/>
</dbReference>
<dbReference type="GO" id="GO:0009277">
    <property type="term" value="C:fungal-type cell wall"/>
    <property type="evidence" value="ECO:0007669"/>
    <property type="project" value="InterPro"/>
</dbReference>
<keyword evidence="5 6" id="KW-1015">Disulfide bond</keyword>
<keyword evidence="3 6" id="KW-0134">Cell wall</keyword>
<comment type="similarity">
    <text evidence="2 6">Belongs to the fungal hydrophobin family.</text>
</comment>
<comment type="subcellular location">
    <subcellularLocation>
        <location evidence="1 6">Secreted</location>
        <location evidence="1 6">Cell wall</location>
    </subcellularLocation>
</comment>
<dbReference type="GO" id="GO:0005199">
    <property type="term" value="F:structural constituent of cell wall"/>
    <property type="evidence" value="ECO:0007669"/>
    <property type="project" value="InterPro"/>
</dbReference>
<sequence>MIFNKYIALLALPILAAATPMPGGSPTTQPAKSSTVTVTATSTATQPASQCNTGDLQCCNSVQSSSSSDATGLLALLGIVLQGVDIPVGLTCNPISVIGLGSSGCSANPVCCENNSYGGLISLGCVPVNLSL</sequence>
<evidence type="ECO:0000256" key="4">
    <source>
        <dbReference type="ARBA" id="ARBA00022525"/>
    </source>
</evidence>
<evidence type="ECO:0000313" key="7">
    <source>
        <dbReference type="EMBL" id="OCB87246.1"/>
    </source>
</evidence>
<proteinExistence type="inferred from homology"/>
<dbReference type="OrthoDB" id="4225815at2759"/>
<evidence type="ECO:0000256" key="6">
    <source>
        <dbReference type="RuleBase" id="RU365009"/>
    </source>
</evidence>
<keyword evidence="8" id="KW-1185">Reference proteome</keyword>
<dbReference type="AlphaFoldDB" id="A0A9Q5HWJ3"/>
<reference evidence="7" key="1">
    <citation type="submission" date="2016-06" db="EMBL/GenBank/DDBJ databases">
        <title>Draft Genome sequence of the fungus Inonotus baumii.</title>
        <authorList>
            <person name="Zhu H."/>
            <person name="Lin W."/>
        </authorList>
    </citation>
    <scope>NUCLEOTIDE SEQUENCE</scope>
    <source>
        <strain evidence="7">821</strain>
    </source>
</reference>
<gene>
    <name evidence="7" type="ORF">A7U60_g5763</name>
</gene>
<feature type="signal peptide" evidence="6">
    <location>
        <begin position="1"/>
        <end position="18"/>
    </location>
</feature>
<evidence type="ECO:0000256" key="2">
    <source>
        <dbReference type="ARBA" id="ARBA00010446"/>
    </source>
</evidence>
<feature type="chain" id="PRO_5040535254" description="Hydrophobin" evidence="6">
    <location>
        <begin position="19"/>
        <end position="132"/>
    </location>
</feature>
<dbReference type="InterPro" id="IPR001338">
    <property type="entry name" value="Class_I_Hydrophobin"/>
</dbReference>
<dbReference type="Pfam" id="PF01185">
    <property type="entry name" value="Hydrophobin"/>
    <property type="match status" value="1"/>
</dbReference>
<accession>A0A9Q5HWJ3</accession>
<dbReference type="CDD" id="cd23507">
    <property type="entry name" value="hydrophobin_I"/>
    <property type="match status" value="1"/>
</dbReference>
<comment type="caution">
    <text evidence="7">The sequence shown here is derived from an EMBL/GenBank/DDBJ whole genome shotgun (WGS) entry which is preliminary data.</text>
</comment>
<evidence type="ECO:0000313" key="8">
    <source>
        <dbReference type="Proteomes" id="UP000757232"/>
    </source>
</evidence>
<keyword evidence="4 6" id="KW-0964">Secreted</keyword>
<keyword evidence="6" id="KW-0732">Signal</keyword>
<evidence type="ECO:0000256" key="3">
    <source>
        <dbReference type="ARBA" id="ARBA00022512"/>
    </source>
</evidence>
<evidence type="ECO:0000256" key="1">
    <source>
        <dbReference type="ARBA" id="ARBA00004191"/>
    </source>
</evidence>
<organism evidence="7 8">
    <name type="scientific">Sanghuangporus baumii</name>
    <name type="common">Phellinus baumii</name>
    <dbReference type="NCBI Taxonomy" id="108892"/>
    <lineage>
        <taxon>Eukaryota</taxon>
        <taxon>Fungi</taxon>
        <taxon>Dikarya</taxon>
        <taxon>Basidiomycota</taxon>
        <taxon>Agaricomycotina</taxon>
        <taxon>Agaricomycetes</taxon>
        <taxon>Hymenochaetales</taxon>
        <taxon>Hymenochaetaceae</taxon>
        <taxon>Sanghuangporus</taxon>
    </lineage>
</organism>
<protein>
    <recommendedName>
        <fullName evidence="6">Hydrophobin</fullName>
    </recommendedName>
</protein>
<dbReference type="Proteomes" id="UP000757232">
    <property type="component" value="Unassembled WGS sequence"/>
</dbReference>
<name>A0A9Q5HWJ3_SANBA</name>
<evidence type="ECO:0000256" key="5">
    <source>
        <dbReference type="ARBA" id="ARBA00023157"/>
    </source>
</evidence>
<dbReference type="EMBL" id="LNZH02000194">
    <property type="protein sequence ID" value="OCB87246.1"/>
    <property type="molecule type" value="Genomic_DNA"/>
</dbReference>